<dbReference type="EMBL" id="JAHLFU010000137">
    <property type="protein sequence ID" value="MBU3853436.1"/>
    <property type="molecule type" value="Genomic_DNA"/>
</dbReference>
<dbReference type="AlphaFoldDB" id="A0A9E2L5P3"/>
<gene>
    <name evidence="2" type="ORF">H9789_06405</name>
</gene>
<reference evidence="2" key="1">
    <citation type="journal article" date="2021" name="PeerJ">
        <title>Extensive microbial diversity within the chicken gut microbiome revealed by metagenomics and culture.</title>
        <authorList>
            <person name="Gilroy R."/>
            <person name="Ravi A."/>
            <person name="Getino M."/>
            <person name="Pursley I."/>
            <person name="Horton D.L."/>
            <person name="Alikhan N.F."/>
            <person name="Baker D."/>
            <person name="Gharbi K."/>
            <person name="Hall N."/>
            <person name="Watson M."/>
            <person name="Adriaenssens E.M."/>
            <person name="Foster-Nyarko E."/>
            <person name="Jarju S."/>
            <person name="Secka A."/>
            <person name="Antonio M."/>
            <person name="Oren A."/>
            <person name="Chaudhuri R.R."/>
            <person name="La Ragione R."/>
            <person name="Hildebrand F."/>
            <person name="Pallen M.J."/>
        </authorList>
    </citation>
    <scope>NUCLEOTIDE SEQUENCE</scope>
    <source>
        <strain evidence="2">G3-2149</strain>
    </source>
</reference>
<reference evidence="2" key="2">
    <citation type="submission" date="2021-04" db="EMBL/GenBank/DDBJ databases">
        <authorList>
            <person name="Gilroy R."/>
        </authorList>
    </citation>
    <scope>NUCLEOTIDE SEQUENCE</scope>
    <source>
        <strain evidence="2">G3-2149</strain>
    </source>
</reference>
<accession>A0A9E2L5P3</accession>
<proteinExistence type="predicted"/>
<evidence type="ECO:0000313" key="3">
    <source>
        <dbReference type="Proteomes" id="UP000823865"/>
    </source>
</evidence>
<protein>
    <submittedName>
        <fullName evidence="2">Copper resistance protein NlpE</fullName>
    </submittedName>
</protein>
<name>A0A9E2L5P3_9BACT</name>
<organism evidence="2 3">
    <name type="scientific">Candidatus Paraprevotella stercoravium</name>
    <dbReference type="NCBI Taxonomy" id="2838725"/>
    <lineage>
        <taxon>Bacteria</taxon>
        <taxon>Pseudomonadati</taxon>
        <taxon>Bacteroidota</taxon>
        <taxon>Bacteroidia</taxon>
        <taxon>Bacteroidales</taxon>
        <taxon>Prevotellaceae</taxon>
        <taxon>Paraprevotella</taxon>
    </lineage>
</organism>
<dbReference type="PROSITE" id="PS51257">
    <property type="entry name" value="PROKAR_LIPOPROTEIN"/>
    <property type="match status" value="1"/>
</dbReference>
<feature type="chain" id="PRO_5039140809" evidence="1">
    <location>
        <begin position="22"/>
        <end position="257"/>
    </location>
</feature>
<feature type="signal peptide" evidence="1">
    <location>
        <begin position="1"/>
        <end position="21"/>
    </location>
</feature>
<evidence type="ECO:0000256" key="1">
    <source>
        <dbReference type="SAM" id="SignalP"/>
    </source>
</evidence>
<dbReference type="Pfam" id="PF04170">
    <property type="entry name" value="NlpE"/>
    <property type="match status" value="1"/>
</dbReference>
<evidence type="ECO:0000313" key="2">
    <source>
        <dbReference type="EMBL" id="MBU3853436.1"/>
    </source>
</evidence>
<dbReference type="Proteomes" id="UP000823865">
    <property type="component" value="Unassembled WGS sequence"/>
</dbReference>
<keyword evidence="1" id="KW-0732">Signal</keyword>
<sequence>MKAKRMIQMAAIALLGAGLTACNRKSKQENEPQTVPAEYLCLFQGTLPCGDCPGIETKVTFLPDSTAAITRLYLDSDGTSETEYGTWVYQDSTFTVMTNSNDSIPVQESFVFKVLPDEQIALMGNDNIIKAENVLLKKQPLTLKDFKGTYVQGGEQKGAYAQTLTLSEADNNRIQVNIAQSGGKGKGCTFTGTGRIINNQIEVDLEETNPELSATMVIRPNPEGTGMNVFVSRIDQLYELMYFCGGGGSLAGDYIKK</sequence>
<dbReference type="InterPro" id="IPR007298">
    <property type="entry name" value="Cu-R_lipoprotein_NlpE"/>
</dbReference>
<comment type="caution">
    <text evidence="2">The sequence shown here is derived from an EMBL/GenBank/DDBJ whole genome shotgun (WGS) entry which is preliminary data.</text>
</comment>
<dbReference type="Gene3D" id="2.40.128.640">
    <property type="match status" value="1"/>
</dbReference>